<accession>A0ABM0JGL8</accession>
<organism evidence="3 4">
    <name type="scientific">Aplysia californica</name>
    <name type="common">California sea hare</name>
    <dbReference type="NCBI Taxonomy" id="6500"/>
    <lineage>
        <taxon>Eukaryota</taxon>
        <taxon>Metazoa</taxon>
        <taxon>Spiralia</taxon>
        <taxon>Lophotrochozoa</taxon>
        <taxon>Mollusca</taxon>
        <taxon>Gastropoda</taxon>
        <taxon>Heterobranchia</taxon>
        <taxon>Euthyneura</taxon>
        <taxon>Tectipleura</taxon>
        <taxon>Aplysiida</taxon>
        <taxon>Aplysioidea</taxon>
        <taxon>Aplysiidae</taxon>
        <taxon>Aplysia</taxon>
    </lineage>
</organism>
<comment type="similarity">
    <text evidence="1">Belongs to the dynein light chain Tctex-type family.</text>
</comment>
<feature type="compositionally biased region" description="Polar residues" evidence="2">
    <location>
        <begin position="21"/>
        <end position="31"/>
    </location>
</feature>
<feature type="region of interest" description="Disordered" evidence="2">
    <location>
        <begin position="1"/>
        <end position="76"/>
    </location>
</feature>
<dbReference type="RefSeq" id="XP_005093241.1">
    <property type="nucleotide sequence ID" value="XM_005093184.3"/>
</dbReference>
<dbReference type="InterPro" id="IPR038586">
    <property type="entry name" value="Tctex-1-like_sf"/>
</dbReference>
<evidence type="ECO:0000256" key="2">
    <source>
        <dbReference type="SAM" id="MobiDB-lite"/>
    </source>
</evidence>
<dbReference type="GeneID" id="101861496"/>
<dbReference type="Proteomes" id="UP000694888">
    <property type="component" value="Unplaced"/>
</dbReference>
<evidence type="ECO:0000313" key="4">
    <source>
        <dbReference type="RefSeq" id="XP_005093241.1"/>
    </source>
</evidence>
<dbReference type="PANTHER" id="PTHR21255">
    <property type="entry name" value="T-COMPLEX-ASSOCIATED-TESTIS-EXPRESSED 1/ DYNEIN LIGHT CHAIN"/>
    <property type="match status" value="1"/>
</dbReference>
<dbReference type="PANTHER" id="PTHR21255:SF65">
    <property type="entry name" value="TCTEX1 DOMAIN-CONTAINING PROTEIN 2"/>
    <property type="match status" value="1"/>
</dbReference>
<sequence>MSTEKLTQKALEQHDKIHPKLQSTKVRASSQSKDERTSIKGRTRHVSRSESNKSLLNGYHPHHEGGGGGPNQNPLERQASKASLPIGGQHRAGMSVFRVVAAARAWKKLSQRKPLVPEKPKVRMENTYRLGPEPEHTFKPDKVKAVIKDVLSGFLRNFKYTPEGSKQMCLTISSEIKHRVKRMNFPRYKIVCNVIIMQNKGQGSQVSSRSVWNVATDSYASHTFSTSQVVCVGNVHAIYFE</sequence>
<dbReference type="InterPro" id="IPR005334">
    <property type="entry name" value="Tctex-1-like"/>
</dbReference>
<dbReference type="Gene3D" id="3.30.1140.40">
    <property type="entry name" value="Tctex-1"/>
    <property type="match status" value="1"/>
</dbReference>
<keyword evidence="3" id="KW-1185">Reference proteome</keyword>
<evidence type="ECO:0000313" key="3">
    <source>
        <dbReference type="Proteomes" id="UP000694888"/>
    </source>
</evidence>
<name>A0ABM0JGL8_APLCA</name>
<reference evidence="4" key="1">
    <citation type="submission" date="2025-08" db="UniProtKB">
        <authorList>
            <consortium name="RefSeq"/>
        </authorList>
    </citation>
    <scope>IDENTIFICATION</scope>
</reference>
<protein>
    <submittedName>
        <fullName evidence="4">Tctex1 domain-containing protein 1-B</fullName>
    </submittedName>
</protein>
<dbReference type="Pfam" id="PF03645">
    <property type="entry name" value="Tctex-1"/>
    <property type="match status" value="1"/>
</dbReference>
<proteinExistence type="inferred from homology"/>
<evidence type="ECO:0000256" key="1">
    <source>
        <dbReference type="ARBA" id="ARBA00005361"/>
    </source>
</evidence>
<dbReference type="CDD" id="cd21451">
    <property type="entry name" value="DLC-like_TCTEX1D"/>
    <property type="match status" value="1"/>
</dbReference>
<gene>
    <name evidence="4" type="primary">LOC101861496</name>
</gene>